<sequence length="66" mass="7226">MGSAKSYDNFARLRLHCTLIYPAIAIASETTQATTALHSLRSLLGIMVDLCWFDQILTTIGCHALS</sequence>
<protein>
    <submittedName>
        <fullName evidence="1">Uncharacterized protein</fullName>
    </submittedName>
</protein>
<evidence type="ECO:0000313" key="1">
    <source>
        <dbReference type="EMBL" id="QMS86370.1"/>
    </source>
</evidence>
<name>A0A7D7L9R6_9NOSO</name>
<keyword evidence="2" id="KW-1185">Reference proteome</keyword>
<proteinExistence type="predicted"/>
<geneLocation type="plasmid" evidence="2">
    <name>pne_5</name>
</geneLocation>
<dbReference type="EMBL" id="CP054697">
    <property type="protein sequence ID" value="QMS86370.1"/>
    <property type="molecule type" value="Genomic_DNA"/>
</dbReference>
<accession>A0A7D7L9R6</accession>
<keyword evidence="1" id="KW-0614">Plasmid</keyword>
<dbReference type="Proteomes" id="UP000514713">
    <property type="component" value="Plasmid pNe_5"/>
</dbReference>
<dbReference type="AlphaFoldDB" id="A0A7D7L9R6"/>
<reference evidence="2" key="1">
    <citation type="submission" date="2020-06" db="EMBL/GenBank/DDBJ databases">
        <title>Nostoc edaphicum CCNP1411 genome.</title>
        <authorList>
            <person name="Fidor A."/>
            <person name="Grabski M."/>
            <person name="Gawor J."/>
            <person name="Gromadka R."/>
            <person name="Wegrzyn G."/>
            <person name="Mazur-Marzec H."/>
        </authorList>
    </citation>
    <scope>NUCLEOTIDE SEQUENCE [LARGE SCALE GENOMIC DNA]</scope>
    <source>
        <strain evidence="2">CCNP1411</strain>
        <plasmid evidence="2">pne_5</plasmid>
    </source>
</reference>
<organism evidence="1 2">
    <name type="scientific">Nostoc edaphicum CCNP1411</name>
    <dbReference type="NCBI Taxonomy" id="1472755"/>
    <lineage>
        <taxon>Bacteria</taxon>
        <taxon>Bacillati</taxon>
        <taxon>Cyanobacteriota</taxon>
        <taxon>Cyanophyceae</taxon>
        <taxon>Nostocales</taxon>
        <taxon>Nostocaceae</taxon>
        <taxon>Nostoc</taxon>
    </lineage>
</organism>
<dbReference type="RefSeq" id="WP_181927402.1">
    <property type="nucleotide sequence ID" value="NZ_CP054697.1"/>
</dbReference>
<dbReference type="KEGG" id="ned:HUN01_01780"/>
<gene>
    <name evidence="1" type="ORF">HUN01_01780</name>
</gene>
<evidence type="ECO:0000313" key="2">
    <source>
        <dbReference type="Proteomes" id="UP000514713"/>
    </source>
</evidence>